<evidence type="ECO:0000256" key="1">
    <source>
        <dbReference type="SAM" id="MobiDB-lite"/>
    </source>
</evidence>
<dbReference type="OrthoDB" id="9776021at2"/>
<dbReference type="InterPro" id="IPR005114">
    <property type="entry name" value="Helicase_assoc"/>
</dbReference>
<name>A0A6H9YI20_9ACTN</name>
<protein>
    <recommendedName>
        <fullName evidence="2">Helicase-associated domain-containing protein</fullName>
    </recommendedName>
</protein>
<dbReference type="AlphaFoldDB" id="A0A6H9YI20"/>
<dbReference type="RefSeq" id="WP_151565954.1">
    <property type="nucleotide sequence ID" value="NZ_WBMT01000018.1"/>
</dbReference>
<dbReference type="Proteomes" id="UP000468735">
    <property type="component" value="Unassembled WGS sequence"/>
</dbReference>
<feature type="compositionally biased region" description="Low complexity" evidence="1">
    <location>
        <begin position="256"/>
        <end position="272"/>
    </location>
</feature>
<reference evidence="3 4" key="1">
    <citation type="submission" date="2019-09" db="EMBL/GenBank/DDBJ databases">
        <title>Actinomadura physcomitrii sp. nov., a novel actinomycete isolated from moss [Physcomitrium sphaericum (Ludw) Fuernr].</title>
        <authorList>
            <person name="Zhuang X."/>
            <person name="Liu C."/>
        </authorList>
    </citation>
    <scope>NUCLEOTIDE SEQUENCE [LARGE SCALE GENOMIC DNA]</scope>
    <source>
        <strain evidence="3 4">HMC1</strain>
    </source>
</reference>
<organism evidence="3 4">
    <name type="scientific">Actinomadura rudentiformis</name>
    <dbReference type="NCBI Taxonomy" id="359158"/>
    <lineage>
        <taxon>Bacteria</taxon>
        <taxon>Bacillati</taxon>
        <taxon>Actinomycetota</taxon>
        <taxon>Actinomycetes</taxon>
        <taxon>Streptosporangiales</taxon>
        <taxon>Thermomonosporaceae</taxon>
        <taxon>Actinomadura</taxon>
    </lineage>
</organism>
<evidence type="ECO:0000313" key="3">
    <source>
        <dbReference type="EMBL" id="KAB2343730.1"/>
    </source>
</evidence>
<dbReference type="PANTHER" id="PTHR33418">
    <property type="entry name" value="HELICASE-ASSOCIATED"/>
    <property type="match status" value="1"/>
</dbReference>
<dbReference type="Pfam" id="PF03457">
    <property type="entry name" value="HA"/>
    <property type="match status" value="3"/>
</dbReference>
<feature type="region of interest" description="Disordered" evidence="1">
    <location>
        <begin position="253"/>
        <end position="280"/>
    </location>
</feature>
<feature type="domain" description="Helicase-associated" evidence="2">
    <location>
        <begin position="47"/>
        <end position="107"/>
    </location>
</feature>
<gene>
    <name evidence="3" type="ORF">F8566_33970</name>
</gene>
<evidence type="ECO:0000259" key="2">
    <source>
        <dbReference type="Pfam" id="PF03457"/>
    </source>
</evidence>
<feature type="domain" description="Helicase-associated" evidence="2">
    <location>
        <begin position="187"/>
        <end position="250"/>
    </location>
</feature>
<proteinExistence type="predicted"/>
<dbReference type="PANTHER" id="PTHR33418:SF1">
    <property type="entry name" value="HELICASE-ASSOCIATED DOMAIN-CONTAINING PROTEIN"/>
    <property type="match status" value="1"/>
</dbReference>
<accession>A0A6H9YI20</accession>
<dbReference type="EMBL" id="WBMT01000018">
    <property type="protein sequence ID" value="KAB2343730.1"/>
    <property type="molecule type" value="Genomic_DNA"/>
</dbReference>
<evidence type="ECO:0000313" key="4">
    <source>
        <dbReference type="Proteomes" id="UP000468735"/>
    </source>
</evidence>
<feature type="domain" description="Helicase-associated" evidence="2">
    <location>
        <begin position="115"/>
        <end position="177"/>
    </location>
</feature>
<comment type="caution">
    <text evidence="3">The sequence shown here is derived from an EMBL/GenBank/DDBJ whole genome shotgun (WGS) entry which is preliminary data.</text>
</comment>
<sequence length="280" mass="31479">MPDWLSVSGRVPFPDDLARAVLLGTIRSTTQQWTTDTATPGDPAWRPWRDAYAHAAECYTLHKHLDVYFDFVCRHGFPVGRWIRDQRRDWRGGSLTPYQTALLDTLGTIWHVPNHKWRKAYAVAAEYRASHGTLLDVPSDYIRNGICLRQWLDRQIARYHKGTLPPDHAADLEALGVVGPNSDRSSDRAWARGYTAAQAYHRQHRSLYSTAGPGTIDGVDLDAWLPQQQRDRRAGKLTLRQIQALDTLGMRWDGYGRSPPSRRSIPARPGAAAHGGLGGL</sequence>
<dbReference type="Gene3D" id="6.10.140.530">
    <property type="match status" value="3"/>
</dbReference>
<keyword evidence="4" id="KW-1185">Reference proteome</keyword>